<proteinExistence type="predicted"/>
<accession>A0AAV5HV89</accession>
<dbReference type="AlphaFoldDB" id="A0AAV5HV89"/>
<dbReference type="PANTHER" id="PTHR35046:SF9">
    <property type="entry name" value="RNA-DIRECTED DNA POLYMERASE"/>
    <property type="match status" value="1"/>
</dbReference>
<dbReference type="InterPro" id="IPR001584">
    <property type="entry name" value="Integrase_cat-core"/>
</dbReference>
<evidence type="ECO:0000313" key="4">
    <source>
        <dbReference type="Proteomes" id="UP001054252"/>
    </source>
</evidence>
<feature type="region of interest" description="Disordered" evidence="1">
    <location>
        <begin position="255"/>
        <end position="288"/>
    </location>
</feature>
<evidence type="ECO:0000256" key="1">
    <source>
        <dbReference type="SAM" id="MobiDB-lite"/>
    </source>
</evidence>
<evidence type="ECO:0000259" key="2">
    <source>
        <dbReference type="PROSITE" id="PS50994"/>
    </source>
</evidence>
<sequence length="299" mass="34625">MFPEDIPNGLPPIRGIEHQIDFIPVPMLLVPKKDGTWRMCVDCRAVNKITVKSSKMAHFIPCHNTDDVTNIVDMFFKEVVCLHGVPRTIVSDCDVKFLSFFWKTLWGKLGTKLLFSTTYHPQTNGQTEVVNRMLSTLSRSIIQKTLKNWEECLLHVEFAYNQSVHLATNCSPFQVVYSFNPLTPLDLLPLPIDERASLDGKKKAGVVKQLHERVRQNIERRTKQYANQANKGRKKVVLEPGDWVWVHMRKERFPAQRHSKLQPRGDDLRTNPFEERRNDGNQDDPTCTTSRVHYTFQEV</sequence>
<dbReference type="PANTHER" id="PTHR35046">
    <property type="entry name" value="ZINC KNUCKLE (CCHC-TYPE) FAMILY PROTEIN"/>
    <property type="match status" value="1"/>
</dbReference>
<dbReference type="InterPro" id="IPR043502">
    <property type="entry name" value="DNA/RNA_pol_sf"/>
</dbReference>
<dbReference type="GO" id="GO:0003676">
    <property type="term" value="F:nucleic acid binding"/>
    <property type="evidence" value="ECO:0007669"/>
    <property type="project" value="InterPro"/>
</dbReference>
<feature type="compositionally biased region" description="Basic and acidic residues" evidence="1">
    <location>
        <begin position="263"/>
        <end position="280"/>
    </location>
</feature>
<dbReference type="SUPFAM" id="SSF53098">
    <property type="entry name" value="Ribonuclease H-like"/>
    <property type="match status" value="1"/>
</dbReference>
<dbReference type="InterPro" id="IPR036397">
    <property type="entry name" value="RNaseH_sf"/>
</dbReference>
<evidence type="ECO:0000313" key="3">
    <source>
        <dbReference type="EMBL" id="GKU89653.1"/>
    </source>
</evidence>
<gene>
    <name evidence="3" type="ORF">SLEP1_g3767</name>
</gene>
<organism evidence="3 4">
    <name type="scientific">Rubroshorea leprosula</name>
    <dbReference type="NCBI Taxonomy" id="152421"/>
    <lineage>
        <taxon>Eukaryota</taxon>
        <taxon>Viridiplantae</taxon>
        <taxon>Streptophyta</taxon>
        <taxon>Embryophyta</taxon>
        <taxon>Tracheophyta</taxon>
        <taxon>Spermatophyta</taxon>
        <taxon>Magnoliopsida</taxon>
        <taxon>eudicotyledons</taxon>
        <taxon>Gunneridae</taxon>
        <taxon>Pentapetalae</taxon>
        <taxon>rosids</taxon>
        <taxon>malvids</taxon>
        <taxon>Malvales</taxon>
        <taxon>Dipterocarpaceae</taxon>
        <taxon>Rubroshorea</taxon>
    </lineage>
</organism>
<dbReference type="EMBL" id="BPVZ01000003">
    <property type="protein sequence ID" value="GKU89653.1"/>
    <property type="molecule type" value="Genomic_DNA"/>
</dbReference>
<dbReference type="InterPro" id="IPR012337">
    <property type="entry name" value="RNaseH-like_sf"/>
</dbReference>
<dbReference type="PROSITE" id="PS50994">
    <property type="entry name" value="INTEGRASE"/>
    <property type="match status" value="1"/>
</dbReference>
<keyword evidence="4" id="KW-1185">Reference proteome</keyword>
<dbReference type="GO" id="GO:0015074">
    <property type="term" value="P:DNA integration"/>
    <property type="evidence" value="ECO:0007669"/>
    <property type="project" value="InterPro"/>
</dbReference>
<comment type="caution">
    <text evidence="3">The sequence shown here is derived from an EMBL/GenBank/DDBJ whole genome shotgun (WGS) entry which is preliminary data.</text>
</comment>
<dbReference type="SUPFAM" id="SSF56672">
    <property type="entry name" value="DNA/RNA polymerases"/>
    <property type="match status" value="1"/>
</dbReference>
<dbReference type="Gene3D" id="3.30.420.10">
    <property type="entry name" value="Ribonuclease H-like superfamily/Ribonuclease H"/>
    <property type="match status" value="1"/>
</dbReference>
<protein>
    <recommendedName>
        <fullName evidence="2">Integrase catalytic domain-containing protein</fullName>
    </recommendedName>
</protein>
<reference evidence="3 4" key="1">
    <citation type="journal article" date="2021" name="Commun. Biol.">
        <title>The genome of Shorea leprosula (Dipterocarpaceae) highlights the ecological relevance of drought in aseasonal tropical rainforests.</title>
        <authorList>
            <person name="Ng K.K.S."/>
            <person name="Kobayashi M.J."/>
            <person name="Fawcett J.A."/>
            <person name="Hatakeyama M."/>
            <person name="Paape T."/>
            <person name="Ng C.H."/>
            <person name="Ang C.C."/>
            <person name="Tnah L.H."/>
            <person name="Lee C.T."/>
            <person name="Nishiyama T."/>
            <person name="Sese J."/>
            <person name="O'Brien M.J."/>
            <person name="Copetti D."/>
            <person name="Mohd Noor M.I."/>
            <person name="Ong R.C."/>
            <person name="Putra M."/>
            <person name="Sireger I.Z."/>
            <person name="Indrioko S."/>
            <person name="Kosugi Y."/>
            <person name="Izuno A."/>
            <person name="Isagi Y."/>
            <person name="Lee S.L."/>
            <person name="Shimizu K.K."/>
        </authorList>
    </citation>
    <scope>NUCLEOTIDE SEQUENCE [LARGE SCALE GENOMIC DNA]</scope>
    <source>
        <strain evidence="3">214</strain>
    </source>
</reference>
<dbReference type="Proteomes" id="UP001054252">
    <property type="component" value="Unassembled WGS sequence"/>
</dbReference>
<name>A0AAV5HV89_9ROSI</name>
<feature type="domain" description="Integrase catalytic" evidence="2">
    <location>
        <begin position="8"/>
        <end position="180"/>
    </location>
</feature>